<dbReference type="Proteomes" id="UP001150569">
    <property type="component" value="Unassembled WGS sequence"/>
</dbReference>
<protein>
    <submittedName>
        <fullName evidence="2">Uncharacterized protein</fullName>
    </submittedName>
</protein>
<comment type="caution">
    <text evidence="2">The sequence shown here is derived from an EMBL/GenBank/DDBJ whole genome shotgun (WGS) entry which is preliminary data.</text>
</comment>
<keyword evidence="3" id="KW-1185">Reference proteome</keyword>
<proteinExistence type="predicted"/>
<evidence type="ECO:0000256" key="1">
    <source>
        <dbReference type="SAM" id="MobiDB-lite"/>
    </source>
</evidence>
<evidence type="ECO:0000313" key="2">
    <source>
        <dbReference type="EMBL" id="KAJ1926791.1"/>
    </source>
</evidence>
<organism evidence="2 3">
    <name type="scientific">Tieghemiomyces parasiticus</name>
    <dbReference type="NCBI Taxonomy" id="78921"/>
    <lineage>
        <taxon>Eukaryota</taxon>
        <taxon>Fungi</taxon>
        <taxon>Fungi incertae sedis</taxon>
        <taxon>Zoopagomycota</taxon>
        <taxon>Kickxellomycotina</taxon>
        <taxon>Dimargaritomycetes</taxon>
        <taxon>Dimargaritales</taxon>
        <taxon>Dimargaritaceae</taxon>
        <taxon>Tieghemiomyces</taxon>
    </lineage>
</organism>
<accession>A0A9W8AAQ3</accession>
<dbReference type="OrthoDB" id="5594369at2759"/>
<name>A0A9W8AAQ3_9FUNG</name>
<dbReference type="AlphaFoldDB" id="A0A9W8AAQ3"/>
<gene>
    <name evidence="2" type="ORF">IWQ60_003493</name>
</gene>
<sequence>MTESHDTTAHRSAPPTPPFDSARFALDPDDESCGLHLEGDPVYVTRTRYLRVNEELALKVQVYVRFTHTGWLNDIRFQKILAFLKPHLFRKIMNFGPEKTPTLENYRCRDFQLAYGMVGLERTDERFCLLQYPPIKSENPELTSAQPTKLAEACRYKGLQLLPGQLLLFAEPYDPHNPLSVPDILGLSQKNSASLDQFLRFA</sequence>
<dbReference type="EMBL" id="JANBPT010000150">
    <property type="protein sequence ID" value="KAJ1926791.1"/>
    <property type="molecule type" value="Genomic_DNA"/>
</dbReference>
<evidence type="ECO:0000313" key="3">
    <source>
        <dbReference type="Proteomes" id="UP001150569"/>
    </source>
</evidence>
<feature type="region of interest" description="Disordered" evidence="1">
    <location>
        <begin position="1"/>
        <end position="20"/>
    </location>
</feature>
<reference evidence="2" key="1">
    <citation type="submission" date="2022-07" db="EMBL/GenBank/DDBJ databases">
        <title>Phylogenomic reconstructions and comparative analyses of Kickxellomycotina fungi.</title>
        <authorList>
            <person name="Reynolds N.K."/>
            <person name="Stajich J.E."/>
            <person name="Barry K."/>
            <person name="Grigoriev I.V."/>
            <person name="Crous P."/>
            <person name="Smith M.E."/>
        </authorList>
    </citation>
    <scope>NUCLEOTIDE SEQUENCE</scope>
    <source>
        <strain evidence="2">RSA 861</strain>
    </source>
</reference>